<keyword evidence="3" id="KW-1185">Reference proteome</keyword>
<proteinExistence type="predicted"/>
<dbReference type="Proteomes" id="UP001469553">
    <property type="component" value="Unassembled WGS sequence"/>
</dbReference>
<gene>
    <name evidence="2" type="ORF">AMECASPLE_004174</name>
</gene>
<feature type="compositionally biased region" description="Basic and acidic residues" evidence="1">
    <location>
        <begin position="109"/>
        <end position="121"/>
    </location>
</feature>
<comment type="caution">
    <text evidence="2">The sequence shown here is derived from an EMBL/GenBank/DDBJ whole genome shotgun (WGS) entry which is preliminary data.</text>
</comment>
<evidence type="ECO:0000256" key="1">
    <source>
        <dbReference type="SAM" id="MobiDB-lite"/>
    </source>
</evidence>
<dbReference type="EMBL" id="JAHRIP010075410">
    <property type="protein sequence ID" value="MEQ2309984.1"/>
    <property type="molecule type" value="Genomic_DNA"/>
</dbReference>
<reference evidence="2 3" key="1">
    <citation type="submission" date="2021-06" db="EMBL/GenBank/DDBJ databases">
        <authorList>
            <person name="Palmer J.M."/>
        </authorList>
    </citation>
    <scope>NUCLEOTIDE SEQUENCE [LARGE SCALE GENOMIC DNA]</scope>
    <source>
        <strain evidence="2 3">AS_MEX2019</strain>
        <tissue evidence="2">Muscle</tissue>
    </source>
</reference>
<organism evidence="2 3">
    <name type="scientific">Ameca splendens</name>
    <dbReference type="NCBI Taxonomy" id="208324"/>
    <lineage>
        <taxon>Eukaryota</taxon>
        <taxon>Metazoa</taxon>
        <taxon>Chordata</taxon>
        <taxon>Craniata</taxon>
        <taxon>Vertebrata</taxon>
        <taxon>Euteleostomi</taxon>
        <taxon>Actinopterygii</taxon>
        <taxon>Neopterygii</taxon>
        <taxon>Teleostei</taxon>
        <taxon>Neoteleostei</taxon>
        <taxon>Acanthomorphata</taxon>
        <taxon>Ovalentaria</taxon>
        <taxon>Atherinomorphae</taxon>
        <taxon>Cyprinodontiformes</taxon>
        <taxon>Goodeidae</taxon>
        <taxon>Ameca</taxon>
    </lineage>
</organism>
<evidence type="ECO:0000313" key="3">
    <source>
        <dbReference type="Proteomes" id="UP001469553"/>
    </source>
</evidence>
<name>A0ABV0ZUR3_9TELE</name>
<feature type="compositionally biased region" description="Basic and acidic residues" evidence="1">
    <location>
        <begin position="82"/>
        <end position="100"/>
    </location>
</feature>
<sequence length="121" mass="13431">MVLGIALHKASPLVEYSTSRPSLIHLTYAQSSKTFCWLHDSDSEVYKALGPRGKAASAAREREGVRASGSERRPGRAGGGGMKERLNERKERERERDDRQGPGGGVTEDTERVRPDRKRDP</sequence>
<evidence type="ECO:0000313" key="2">
    <source>
        <dbReference type="EMBL" id="MEQ2309984.1"/>
    </source>
</evidence>
<feature type="region of interest" description="Disordered" evidence="1">
    <location>
        <begin position="50"/>
        <end position="121"/>
    </location>
</feature>
<accession>A0ABV0ZUR3</accession>
<protein>
    <submittedName>
        <fullName evidence="2">Uncharacterized protein</fullName>
    </submittedName>
</protein>
<feature type="compositionally biased region" description="Basic and acidic residues" evidence="1">
    <location>
        <begin position="59"/>
        <end position="74"/>
    </location>
</feature>